<comment type="caution">
    <text evidence="1">The sequence shown here is derived from an EMBL/GenBank/DDBJ whole genome shotgun (WGS) entry which is preliminary data.</text>
</comment>
<organism evidence="1 2">
    <name type="scientific">Acaulospora colombiana</name>
    <dbReference type="NCBI Taxonomy" id="27376"/>
    <lineage>
        <taxon>Eukaryota</taxon>
        <taxon>Fungi</taxon>
        <taxon>Fungi incertae sedis</taxon>
        <taxon>Mucoromycota</taxon>
        <taxon>Glomeromycotina</taxon>
        <taxon>Glomeromycetes</taxon>
        <taxon>Diversisporales</taxon>
        <taxon>Acaulosporaceae</taxon>
        <taxon>Acaulospora</taxon>
    </lineage>
</organism>
<reference evidence="1" key="1">
    <citation type="submission" date="2021-06" db="EMBL/GenBank/DDBJ databases">
        <authorList>
            <person name="Kallberg Y."/>
            <person name="Tangrot J."/>
            <person name="Rosling A."/>
        </authorList>
    </citation>
    <scope>NUCLEOTIDE SEQUENCE</scope>
    <source>
        <strain evidence="1">CL356</strain>
    </source>
</reference>
<evidence type="ECO:0000313" key="2">
    <source>
        <dbReference type="Proteomes" id="UP000789525"/>
    </source>
</evidence>
<dbReference type="Proteomes" id="UP000789525">
    <property type="component" value="Unassembled WGS sequence"/>
</dbReference>
<name>A0ACA9K9A5_9GLOM</name>
<dbReference type="EMBL" id="CAJVPT010001287">
    <property type="protein sequence ID" value="CAG8459928.1"/>
    <property type="molecule type" value="Genomic_DNA"/>
</dbReference>
<proteinExistence type="predicted"/>
<keyword evidence="2" id="KW-1185">Reference proteome</keyword>
<protein>
    <submittedName>
        <fullName evidence="1">940_t:CDS:1</fullName>
    </submittedName>
</protein>
<gene>
    <name evidence="1" type="ORF">ACOLOM_LOCUS1129</name>
</gene>
<sequence length="2353" mass="267924">MAEQVARGNQYQYTANSNLVLQANRSELPRRDHEPSGEPESLWGKINPKDFGSRAQRSTAYGYSNVLAATEYFDGLSYRPRTKETRETYELILAFVHQNLGDQAQDVIRSAADDILQILKNDMLKDFDKKKDIETVIGTIASDRFAQLVNLGKKITDYHHGDAMNLDKDGELSGEIDDELGVAAVTTGVLGVGQVENDEDREFISDEENEGFRTVIGPDTAKPKKVTGAQAVQKISPHDIDAFWLQRLISNYYPDPHTAQEKTSNTMQILESDINTRDCENELMNLFDYDKFDLVKILTRNRELILWCTQLAKAGTDTVRRQNIEREIRERGLEWILKDLGGERIRRGEGAARKGVVEDAMEIDEKPVPAHGPVPASVKATLPPVTTATPKTVIDLESLVFTQGGHLMSNKKCKLPDGSHKISKKGYEEIHVPAPKPKPFAENETLIPIGDLQEWIQDAFKGAKTLNRIQSKLYPVAFGTDENILLCAPTGSGKTNVAMLCILNEMSKWRQDDGFIDFDKFKVVYIAPMKALVQEVVGNFSTRLQPYGIKVAELTGDRQLTKQQISETQIIVTTPEKWDVITRKATDRSYTKLVRLTIFDEVHLLHDDRGPVLESIVARTIRHMEQTQERIRLVGLSATLPNYIDVATFLRVKPEIGLFHFDGAYRPCPLKQEFIGVTEKKAIKRFQVMNEVTYLKVMEQAGKNQVLIFVHSRKETAKTAKTIRDMALEKDTIGQFLREDSASREILQTESSTVKDANLQDLLPYGFAIHHAGMTRADRTLVEELFADGHIQVLFSTATLAWGVNLPAHSVIIKGTQIYSPEKGRWVELSPQDVLQMLGRAGRPQYDTFGEGVIITSHTELQYYLSLLNQQLPIESQFINRLPDNLNAEIVLGTVRNRDEAVEWLGYTYLFVRMLRNPTLYGITIDQLEEDEFLGQKRVDLIHSAALLLDKSNLIKYDKKTGRFQVTELGRIASHFYITHTSMATYNQHLKPMMGHIELFRVFALSDEFKYIPVREEEKLELSKLLERVPVPVKEGIEEPTSKINVLLQSYISQLKLDGFALVSDMVYVTQSASRILRAMFEICLKRGWAQLSRRALDLCKMVEKRMWLSMSPLHQFKLIAPDLIKRIEKKDFPWERYFDLNPQEIGELVGVPKAGKMIHKYVHQFPKLELQTFVQPITRSLLRVELKITPDFQWDEKVHGMAEAFWVLVEDVDGEVILYHDSFILKQKYAEEDHVITFTVPLFEPLPPNYFISIISDRWLHCETKLPISFRHLILPKKYPPHTELLDLQPLPVSALRNPEYEDVYKRWIENFNPIQTQVFNALYNTDDNVFVGAPTGSGKTICAEFSLLRLWSKPNHGRCVYIAPFQEVVDRIKAEWMKKFGALQGGKNIVSLTGETSADLRLLEVGDVVFATPTQWDVMSRRWKQRKNVQNVALFIADELHLIGSDVGPTYEIIVSRMRYIAHQTKNPIRIVCLSTSLANAQDLGEWIGTTPHTIFNFHPSVRPVPLEIHIQSYNIPHFESLMIAMAKPTYIAVTTYSSDKPAIVFVPSRAQCKLTAVNLETLCTADGLQDRFLKSTLKDDEGNLDEKFSKELEKVSDEYLRDTLSHGIGFYHEALSTLDKLIVEKLFETGSIQVVVASRDTCWGLNLSCHMVVIMGTQYFEGKEHRYADYQITDVLQMMGRACRPHEDETGRCVLMCQAIKKDFYKKFLYEALPVESHLDHFLNDHFNAEIVTKTIENKQDAVDYLTWTFLYRRMVENPNYYGMQGSDHRHLSDHLSELVETTINDLAASKCIALEDELEVSPLNLGMIAAYYNVSYVTIEMFSMSLNEKTKLKGLLEIISSAAEFESIPIRHHEDNVLKKIYDYLPVKLGNPKFNSPHIKTNILLQAHFSRYDLDKVPDLKSDQIIVLGKVIPLIQAIVDVISSNGWLNTALAAMELSQMCVQAMWSHDSPLKQIPYFEQEHLRRCKEMSIESVADVGSLEDDEREEILRMDKERDKAKRNAIAKFINRYPDLDVKYGIRDEDELVSSSQGILDVKLTREDFEDDVGPVYAPRFPHKKDEGWWIVLGDDSKNALLGIKRITLNKVLNVKLDFTCPSEAGEHSLKLYVMSDSYMGCDLEYDVVISVLEGGDDSEEEEEVQAKGKMRLERGEISLYEFYKIFGTELSDPKNKDNYLEYMRSRGGSTTIDLSLLSVIVIDGKELFRKMMSEAAIIDPIVYAALKNLRTSGKFKIAALTNNFQVPPDDLQEIELLGGNAPLELRNLFDEYIESSVVGLRKPDPRIFLYACNKLNIEPKEAIFLDDIGMNLKSAKELGMKTIRVERGKSKEAIKELENLVGISLLGNNGANVKL</sequence>
<accession>A0ACA9K9A5</accession>
<evidence type="ECO:0000313" key="1">
    <source>
        <dbReference type="EMBL" id="CAG8459928.1"/>
    </source>
</evidence>